<evidence type="ECO:0000313" key="8">
    <source>
        <dbReference type="EMBL" id="STY30532.1"/>
    </source>
</evidence>
<keyword evidence="4 6" id="KW-1133">Transmembrane helix</keyword>
<feature type="transmembrane region" description="Helical" evidence="6">
    <location>
        <begin position="163"/>
        <end position="181"/>
    </location>
</feature>
<keyword evidence="9" id="KW-1185">Reference proteome</keyword>
<evidence type="ECO:0000256" key="6">
    <source>
        <dbReference type="RuleBase" id="RU366058"/>
    </source>
</evidence>
<evidence type="ECO:0000256" key="1">
    <source>
        <dbReference type="ARBA" id="ARBA00004651"/>
    </source>
</evidence>
<dbReference type="EMBL" id="UGPB01000001">
    <property type="protein sequence ID" value="STY30532.1"/>
    <property type="molecule type" value="Genomic_DNA"/>
</dbReference>
<protein>
    <recommendedName>
        <fullName evidence="6">TVP38/TMEM64 family membrane protein</fullName>
    </recommendedName>
</protein>
<evidence type="ECO:0000256" key="2">
    <source>
        <dbReference type="ARBA" id="ARBA00022475"/>
    </source>
</evidence>
<dbReference type="AlphaFoldDB" id="A0A378LTE6"/>
<keyword evidence="2 6" id="KW-1003">Cell membrane</keyword>
<feature type="transmembrane region" description="Helical" evidence="6">
    <location>
        <begin position="47"/>
        <end position="68"/>
    </location>
</feature>
<dbReference type="STRING" id="1122170.GCA_000701265_02611"/>
<evidence type="ECO:0000256" key="5">
    <source>
        <dbReference type="ARBA" id="ARBA00023136"/>
    </source>
</evidence>
<dbReference type="Pfam" id="PF09335">
    <property type="entry name" value="VTT_dom"/>
    <property type="match status" value="1"/>
</dbReference>
<comment type="similarity">
    <text evidence="6">Belongs to the TVP38/TMEM64 family.</text>
</comment>
<gene>
    <name evidence="8" type="primary">ydjZ</name>
    <name evidence="8" type="ORF">NCTC11532_02445</name>
</gene>
<keyword evidence="3 6" id="KW-0812">Transmembrane</keyword>
<feature type="transmembrane region" description="Helical" evidence="6">
    <location>
        <begin position="201"/>
        <end position="219"/>
    </location>
</feature>
<accession>A0A378LTE6</accession>
<evidence type="ECO:0000256" key="4">
    <source>
        <dbReference type="ARBA" id="ARBA00022989"/>
    </source>
</evidence>
<feature type="transmembrane region" description="Helical" evidence="6">
    <location>
        <begin position="80"/>
        <end position="104"/>
    </location>
</feature>
<sequence length="232" mass="26779">MTKKKLMKFRMLYPVKTFLIVLSVLSLISFAFLFHNYSNEIIQWIDHLGWFAPVLFLIIYCFTTVMFLPTMVMTLAGGALFGPLFGTLLNLIGATCGAALSFLITRHLFYDRFSQKKEERLNKLISAVEQKGWMIVALLRLLPIIPFNIVNCGLGLTKIKFRIYLITTVIFLIPAEIVYTYFGYAGMEVLKQGAFYRSSEIIILVLIFLLLCLFKLLPLRFSFKRRNKKTID</sequence>
<comment type="subcellular location">
    <subcellularLocation>
        <location evidence="1 6">Cell membrane</location>
        <topology evidence="1 6">Multi-pass membrane protein</topology>
    </subcellularLocation>
</comment>
<proteinExistence type="inferred from homology"/>
<dbReference type="Proteomes" id="UP000255297">
    <property type="component" value="Unassembled WGS sequence"/>
</dbReference>
<evidence type="ECO:0000256" key="3">
    <source>
        <dbReference type="ARBA" id="ARBA00022692"/>
    </source>
</evidence>
<dbReference type="InterPro" id="IPR015414">
    <property type="entry name" value="TMEM64"/>
</dbReference>
<feature type="domain" description="VTT" evidence="7">
    <location>
        <begin position="68"/>
        <end position="184"/>
    </location>
</feature>
<feature type="transmembrane region" description="Helical" evidence="6">
    <location>
        <begin position="133"/>
        <end position="156"/>
    </location>
</feature>
<feature type="transmembrane region" description="Helical" evidence="6">
    <location>
        <begin position="12"/>
        <end position="35"/>
    </location>
</feature>
<dbReference type="PANTHER" id="PTHR12677">
    <property type="entry name" value="GOLGI APPARATUS MEMBRANE PROTEIN TVP38-RELATED"/>
    <property type="match status" value="1"/>
</dbReference>
<dbReference type="PANTHER" id="PTHR12677:SF59">
    <property type="entry name" value="GOLGI APPARATUS MEMBRANE PROTEIN TVP38-RELATED"/>
    <property type="match status" value="1"/>
</dbReference>
<name>A0A378LTE6_9GAMM</name>
<dbReference type="InterPro" id="IPR032816">
    <property type="entry name" value="VTT_dom"/>
</dbReference>
<reference evidence="8 9" key="1">
    <citation type="submission" date="2018-06" db="EMBL/GenBank/DDBJ databases">
        <authorList>
            <consortium name="Pathogen Informatics"/>
            <person name="Doyle S."/>
        </authorList>
    </citation>
    <scope>NUCLEOTIDE SEQUENCE [LARGE SCALE GENOMIC DNA]</scope>
    <source>
        <strain evidence="8 9">NCTC11532</strain>
    </source>
</reference>
<evidence type="ECO:0000259" key="7">
    <source>
        <dbReference type="Pfam" id="PF09335"/>
    </source>
</evidence>
<keyword evidence="5 6" id="KW-0472">Membrane</keyword>
<dbReference type="GO" id="GO:0005886">
    <property type="term" value="C:plasma membrane"/>
    <property type="evidence" value="ECO:0007669"/>
    <property type="project" value="UniProtKB-SubCell"/>
</dbReference>
<evidence type="ECO:0000313" key="9">
    <source>
        <dbReference type="Proteomes" id="UP000255297"/>
    </source>
</evidence>
<organism evidence="8 9">
    <name type="scientific">Legionella wadsworthii</name>
    <dbReference type="NCBI Taxonomy" id="28088"/>
    <lineage>
        <taxon>Bacteria</taxon>
        <taxon>Pseudomonadati</taxon>
        <taxon>Pseudomonadota</taxon>
        <taxon>Gammaproteobacteria</taxon>
        <taxon>Legionellales</taxon>
        <taxon>Legionellaceae</taxon>
        <taxon>Legionella</taxon>
    </lineage>
</organism>